<proteinExistence type="predicted"/>
<protein>
    <recommendedName>
        <fullName evidence="1">AbiEi antitoxin N-terminal domain-containing protein</fullName>
    </recommendedName>
</protein>
<dbReference type="Pfam" id="PF13338">
    <property type="entry name" value="AbiEi_4"/>
    <property type="match status" value="1"/>
</dbReference>
<feature type="domain" description="AbiEi antitoxin N-terminal" evidence="1">
    <location>
        <begin position="6"/>
        <end position="47"/>
    </location>
</feature>
<dbReference type="AlphaFoldDB" id="A0A7Y9ZJ85"/>
<gene>
    <name evidence="2" type="ORF">BJ993_002940</name>
</gene>
<dbReference type="SUPFAM" id="SSF52980">
    <property type="entry name" value="Restriction endonuclease-like"/>
    <property type="match status" value="1"/>
</dbReference>
<dbReference type="EMBL" id="JACBZM010000001">
    <property type="protein sequence ID" value="NYI45860.1"/>
    <property type="molecule type" value="Genomic_DNA"/>
</dbReference>
<dbReference type="Proteomes" id="UP000562045">
    <property type="component" value="Unassembled WGS sequence"/>
</dbReference>
<evidence type="ECO:0000313" key="2">
    <source>
        <dbReference type="EMBL" id="NYI45860.1"/>
    </source>
</evidence>
<dbReference type="InterPro" id="IPR011335">
    <property type="entry name" value="Restrct_endonuc-II-like"/>
</dbReference>
<organism evidence="2 3">
    <name type="scientific">Nocardioides aromaticivorans</name>
    <dbReference type="NCBI Taxonomy" id="200618"/>
    <lineage>
        <taxon>Bacteria</taxon>
        <taxon>Bacillati</taxon>
        <taxon>Actinomycetota</taxon>
        <taxon>Actinomycetes</taxon>
        <taxon>Propionibacteriales</taxon>
        <taxon>Nocardioidaceae</taxon>
        <taxon>Nocardioides</taxon>
    </lineage>
</organism>
<sequence>MIEYLVNDSGILLRRDALAAGVDDNALRRGIDAGFLVRMRQGVYVLAAVWEQANALERHRLLLEGVRLLYGDGVAASHISGCVEQGGPTWGMDLSVVHLTDLTGKGERSVGKVVHHRGVCLVSDVTRDAQGWITAPARTALDTACLVSQEAGVAVVDWYLQNALTTIDELRQLHERMAEWPGSIGLHRVLGLVDGKAESVGETRTRLMCRAHRLPPPIAQLEIHDHNGRLIGRVDFAWPRHRVMLEFDGMVKYHRHRRPGETIEDMVMREKQREDRLRELTGWTMVRITWADLARPEATVARILRALQSAA</sequence>
<accession>A0A7Y9ZJ85</accession>
<evidence type="ECO:0000313" key="3">
    <source>
        <dbReference type="Proteomes" id="UP000562045"/>
    </source>
</evidence>
<evidence type="ECO:0000259" key="1">
    <source>
        <dbReference type="Pfam" id="PF13338"/>
    </source>
</evidence>
<comment type="caution">
    <text evidence="2">The sequence shown here is derived from an EMBL/GenBank/DDBJ whole genome shotgun (WGS) entry which is preliminary data.</text>
</comment>
<name>A0A7Y9ZJ85_9ACTN</name>
<dbReference type="RefSeq" id="WP_179649582.1">
    <property type="nucleotide sequence ID" value="NZ_JACBZM010000001.1"/>
</dbReference>
<dbReference type="InterPro" id="IPR025159">
    <property type="entry name" value="AbiEi_N"/>
</dbReference>
<reference evidence="2 3" key="1">
    <citation type="submission" date="2020-07" db="EMBL/GenBank/DDBJ databases">
        <title>Sequencing the genomes of 1000 actinobacteria strains.</title>
        <authorList>
            <person name="Klenk H.-P."/>
        </authorList>
    </citation>
    <scope>NUCLEOTIDE SEQUENCE [LARGE SCALE GENOMIC DNA]</scope>
    <source>
        <strain evidence="2 3">DSM 15131</strain>
    </source>
</reference>